<dbReference type="AlphaFoldDB" id="A0A923TF80"/>
<accession>A0A923TF80</accession>
<dbReference type="EMBL" id="JACSIT010000154">
    <property type="protein sequence ID" value="MBC6996717.1"/>
    <property type="molecule type" value="Genomic_DNA"/>
</dbReference>
<dbReference type="Proteomes" id="UP000650081">
    <property type="component" value="Unassembled WGS sequence"/>
</dbReference>
<sequence>MTNDAARLALRPVLSLAPATAPTENFQNETLRPILKMQHELLLGLFRFALAKRKINLLQVPVKDRFARIKEVVTRDKHLRGMLFGLVIGQFTAAEFEFFLAHDEDANRRITNLLVERLHSVDWRV</sequence>
<reference evidence="1" key="1">
    <citation type="submission" date="2020-08" db="EMBL/GenBank/DDBJ databases">
        <title>Lewinella bacteria from marine environments.</title>
        <authorList>
            <person name="Zhong Y."/>
        </authorList>
    </citation>
    <scope>NUCLEOTIDE SEQUENCE</scope>
    <source>
        <strain evidence="1">KCTC 42187</strain>
    </source>
</reference>
<protein>
    <recommendedName>
        <fullName evidence="3">Glyoxalase</fullName>
    </recommendedName>
</protein>
<organism evidence="1 2">
    <name type="scientific">Neolewinella lacunae</name>
    <dbReference type="NCBI Taxonomy" id="1517758"/>
    <lineage>
        <taxon>Bacteria</taxon>
        <taxon>Pseudomonadati</taxon>
        <taxon>Bacteroidota</taxon>
        <taxon>Saprospiria</taxon>
        <taxon>Saprospirales</taxon>
        <taxon>Lewinellaceae</taxon>
        <taxon>Neolewinella</taxon>
    </lineage>
</organism>
<keyword evidence="2" id="KW-1185">Reference proteome</keyword>
<gene>
    <name evidence="1" type="ORF">H9S92_21270</name>
</gene>
<dbReference type="RefSeq" id="WP_187468726.1">
    <property type="nucleotide sequence ID" value="NZ_JACSIT010000154.1"/>
</dbReference>
<name>A0A923TF80_9BACT</name>
<evidence type="ECO:0000313" key="2">
    <source>
        <dbReference type="Proteomes" id="UP000650081"/>
    </source>
</evidence>
<evidence type="ECO:0008006" key="3">
    <source>
        <dbReference type="Google" id="ProtNLM"/>
    </source>
</evidence>
<proteinExistence type="predicted"/>
<evidence type="ECO:0000313" key="1">
    <source>
        <dbReference type="EMBL" id="MBC6996717.1"/>
    </source>
</evidence>
<comment type="caution">
    <text evidence="1">The sequence shown here is derived from an EMBL/GenBank/DDBJ whole genome shotgun (WGS) entry which is preliminary data.</text>
</comment>